<proteinExistence type="predicted"/>
<evidence type="ECO:0000256" key="1">
    <source>
        <dbReference type="SAM" id="MobiDB-lite"/>
    </source>
</evidence>
<dbReference type="InterPro" id="IPR008266">
    <property type="entry name" value="Tyr_kinase_AS"/>
</dbReference>
<dbReference type="PROSITE" id="PS00109">
    <property type="entry name" value="PROTEIN_KINASE_TYR"/>
    <property type="match status" value="1"/>
</dbReference>
<feature type="compositionally biased region" description="Basic and acidic residues" evidence="1">
    <location>
        <begin position="540"/>
        <end position="551"/>
    </location>
</feature>
<dbReference type="PANTHER" id="PTHR38248">
    <property type="entry name" value="FUNK1 6"/>
    <property type="match status" value="1"/>
</dbReference>
<dbReference type="AlphaFoldDB" id="A0A0W0GDJ6"/>
<evidence type="ECO:0000259" key="2">
    <source>
        <dbReference type="PROSITE" id="PS50011"/>
    </source>
</evidence>
<accession>A0A0W0GDJ6</accession>
<dbReference type="Gene3D" id="1.10.510.10">
    <property type="entry name" value="Transferase(Phosphotransferase) domain 1"/>
    <property type="match status" value="1"/>
</dbReference>
<evidence type="ECO:0000313" key="4">
    <source>
        <dbReference type="Proteomes" id="UP000054988"/>
    </source>
</evidence>
<comment type="caution">
    <text evidence="3">The sequence shown here is derived from an EMBL/GenBank/DDBJ whole genome shotgun (WGS) entry which is preliminary data.</text>
</comment>
<dbReference type="InterPro" id="IPR040976">
    <property type="entry name" value="Pkinase_fungal"/>
</dbReference>
<dbReference type="GO" id="GO:0004672">
    <property type="term" value="F:protein kinase activity"/>
    <property type="evidence" value="ECO:0007669"/>
    <property type="project" value="InterPro"/>
</dbReference>
<dbReference type="InterPro" id="IPR011009">
    <property type="entry name" value="Kinase-like_dom_sf"/>
</dbReference>
<feature type="domain" description="Protein kinase" evidence="2">
    <location>
        <begin position="46"/>
        <end position="469"/>
    </location>
</feature>
<name>A0A0W0GDJ6_MONRR</name>
<dbReference type="Proteomes" id="UP000054988">
    <property type="component" value="Unassembled WGS sequence"/>
</dbReference>
<dbReference type="PANTHER" id="PTHR38248:SF2">
    <property type="entry name" value="FUNK1 11"/>
    <property type="match status" value="1"/>
</dbReference>
<dbReference type="Pfam" id="PF17667">
    <property type="entry name" value="Pkinase_fungal"/>
    <property type="match status" value="1"/>
</dbReference>
<dbReference type="GO" id="GO:0005524">
    <property type="term" value="F:ATP binding"/>
    <property type="evidence" value="ECO:0007669"/>
    <property type="project" value="InterPro"/>
</dbReference>
<sequence>MRLWFMSRSICFVSKPFNFVTEQKPLVHFLLATSFASKTDLGYDPTVRRKLVGQGKTKSVVYEYMVYDEEKGREVWYRTVDAVLSNYRANRPLGRAIRVWKVRELDDKGEPFGPTYVLKDYWITLDSMTEGQIQSNIFEAAGRVRSNQDFRKYFMTILHDTIVRIDGKEDTTELHLSAMVDLDSPEYSLKQVELKLPTHTHIGSTHSQSSDDGGMVDADAFLNSLLAQADAEEIAERKRRVYEPRKHARLVFKEVGQSLDQIKDQKLLFGCLIDALHGLKVFHDARYVHRDISTGNLLLCFDHDNQPICKISDLEYALPYLQEQPPGAPEHAHKTGTPAFMAVEVQAKKHLFKGKGQAQFLHNYFHDIEGIWWIGIWHLFYTCPVEGKADLGNIARQVMAAKNIFPDDVNGTVQRLNFFTLPGDCRQVTRIFLHNKELVDIMDGALTKLRKHYSKVEHPLDNIFKHEVFTGSHDALIPFFEQARDIGVEVDHYTNIVTRLLKEKEAKGTSGTDCDSATGRSKGRGKRTGTDAELDSDNNQTKRDKAKEVVV</sequence>
<reference evidence="3 4" key="1">
    <citation type="submission" date="2015-12" db="EMBL/GenBank/DDBJ databases">
        <title>Draft genome sequence of Moniliophthora roreri, the causal agent of frosty pod rot of cacao.</title>
        <authorList>
            <person name="Aime M.C."/>
            <person name="Diaz-Valderrama J.R."/>
            <person name="Kijpornyongpan T."/>
            <person name="Phillips-Mora W."/>
        </authorList>
    </citation>
    <scope>NUCLEOTIDE SEQUENCE [LARGE SCALE GENOMIC DNA]</scope>
    <source>
        <strain evidence="3 4">MCA 2952</strain>
    </source>
</reference>
<evidence type="ECO:0000313" key="3">
    <source>
        <dbReference type="EMBL" id="KTB46638.1"/>
    </source>
</evidence>
<protein>
    <recommendedName>
        <fullName evidence="2">Protein kinase domain-containing protein</fullName>
    </recommendedName>
</protein>
<dbReference type="EMBL" id="LATX01000295">
    <property type="protein sequence ID" value="KTB46638.1"/>
    <property type="molecule type" value="Genomic_DNA"/>
</dbReference>
<dbReference type="SUPFAM" id="SSF56112">
    <property type="entry name" value="Protein kinase-like (PK-like)"/>
    <property type="match status" value="1"/>
</dbReference>
<dbReference type="PROSITE" id="PS50011">
    <property type="entry name" value="PROTEIN_KINASE_DOM"/>
    <property type="match status" value="1"/>
</dbReference>
<gene>
    <name evidence="3" type="ORF">WG66_783</name>
</gene>
<dbReference type="InterPro" id="IPR000719">
    <property type="entry name" value="Prot_kinase_dom"/>
</dbReference>
<organism evidence="3 4">
    <name type="scientific">Moniliophthora roreri</name>
    <name type="common">Frosty pod rot fungus</name>
    <name type="synonym">Monilia roreri</name>
    <dbReference type="NCBI Taxonomy" id="221103"/>
    <lineage>
        <taxon>Eukaryota</taxon>
        <taxon>Fungi</taxon>
        <taxon>Dikarya</taxon>
        <taxon>Basidiomycota</taxon>
        <taxon>Agaricomycotina</taxon>
        <taxon>Agaricomycetes</taxon>
        <taxon>Agaricomycetidae</taxon>
        <taxon>Agaricales</taxon>
        <taxon>Marasmiineae</taxon>
        <taxon>Marasmiaceae</taxon>
        <taxon>Moniliophthora</taxon>
    </lineage>
</organism>
<feature type="region of interest" description="Disordered" evidence="1">
    <location>
        <begin position="505"/>
        <end position="551"/>
    </location>
</feature>